<protein>
    <submittedName>
        <fullName evidence="2">Uncharacterized protein</fullName>
    </submittedName>
</protein>
<dbReference type="Proteomes" id="UP000267821">
    <property type="component" value="Unassembled WGS sequence"/>
</dbReference>
<keyword evidence="3" id="KW-1185">Reference proteome</keyword>
<accession>A0A3N4LZ35</accession>
<reference evidence="2 3" key="1">
    <citation type="journal article" date="2018" name="Nat. Ecol. Evol.">
        <title>Pezizomycetes genomes reveal the molecular basis of ectomycorrhizal truffle lifestyle.</title>
        <authorList>
            <person name="Murat C."/>
            <person name="Payen T."/>
            <person name="Noel B."/>
            <person name="Kuo A."/>
            <person name="Morin E."/>
            <person name="Chen J."/>
            <person name="Kohler A."/>
            <person name="Krizsan K."/>
            <person name="Balestrini R."/>
            <person name="Da Silva C."/>
            <person name="Montanini B."/>
            <person name="Hainaut M."/>
            <person name="Levati E."/>
            <person name="Barry K.W."/>
            <person name="Belfiori B."/>
            <person name="Cichocki N."/>
            <person name="Clum A."/>
            <person name="Dockter R.B."/>
            <person name="Fauchery L."/>
            <person name="Guy J."/>
            <person name="Iotti M."/>
            <person name="Le Tacon F."/>
            <person name="Lindquist E.A."/>
            <person name="Lipzen A."/>
            <person name="Malagnac F."/>
            <person name="Mello A."/>
            <person name="Molinier V."/>
            <person name="Miyauchi S."/>
            <person name="Poulain J."/>
            <person name="Riccioni C."/>
            <person name="Rubini A."/>
            <person name="Sitrit Y."/>
            <person name="Splivallo R."/>
            <person name="Traeger S."/>
            <person name="Wang M."/>
            <person name="Zifcakova L."/>
            <person name="Wipf D."/>
            <person name="Zambonelli A."/>
            <person name="Paolocci F."/>
            <person name="Nowrousian M."/>
            <person name="Ottonello S."/>
            <person name="Baldrian P."/>
            <person name="Spatafora J.W."/>
            <person name="Henrissat B."/>
            <person name="Nagy L.G."/>
            <person name="Aury J.M."/>
            <person name="Wincker P."/>
            <person name="Grigoriev I.V."/>
            <person name="Bonfante P."/>
            <person name="Martin F.M."/>
        </authorList>
    </citation>
    <scope>NUCLEOTIDE SEQUENCE [LARGE SCALE GENOMIC DNA]</scope>
    <source>
        <strain evidence="2 3">ATCC MYA-4762</strain>
    </source>
</reference>
<organism evidence="2 3">
    <name type="scientific">Terfezia boudieri ATCC MYA-4762</name>
    <dbReference type="NCBI Taxonomy" id="1051890"/>
    <lineage>
        <taxon>Eukaryota</taxon>
        <taxon>Fungi</taxon>
        <taxon>Dikarya</taxon>
        <taxon>Ascomycota</taxon>
        <taxon>Pezizomycotina</taxon>
        <taxon>Pezizomycetes</taxon>
        <taxon>Pezizales</taxon>
        <taxon>Pezizaceae</taxon>
        <taxon>Terfezia</taxon>
    </lineage>
</organism>
<dbReference type="EMBL" id="ML121529">
    <property type="protein sequence ID" value="RPB28176.1"/>
    <property type="molecule type" value="Genomic_DNA"/>
</dbReference>
<sequence>MPQFSTHESPASSPVQGIKIRRSFSISNILHSPRLPSRHSRRHSSAPAHHWFPQPTPYHTPSENFPPSPLPRPYTSEFQHLPPIQSVSVLNIDIEPEPFRIPLSSNDAESSSDSSSDSGRLEGESADKNNSEITDNDNILQNDSIYRPHRLSILTNAGSERASTLIGSDDGLDRGTENVFDSVRTRVNEGVTPVRVESIFDLSSSSPDMTSPLGLKKNRGVPYVDEIGVSPTSDVYRGLTPPPVKVDGWLANRQDDTDDINWGSDWESSKNPKAENTPLALANSSERGGYLEIEDKGEVGFFERRAQSFSFTESKSTCENRTTQQFKIGNRKFFGTLMQ</sequence>
<feature type="compositionally biased region" description="Basic and acidic residues" evidence="1">
    <location>
        <begin position="119"/>
        <end position="130"/>
    </location>
</feature>
<name>A0A3N4LZ35_9PEZI</name>
<evidence type="ECO:0000313" key="3">
    <source>
        <dbReference type="Proteomes" id="UP000267821"/>
    </source>
</evidence>
<feature type="region of interest" description="Disordered" evidence="1">
    <location>
        <begin position="100"/>
        <end position="141"/>
    </location>
</feature>
<proteinExistence type="predicted"/>
<dbReference type="InParanoid" id="A0A3N4LZ35"/>
<feature type="compositionally biased region" description="Low complexity" evidence="1">
    <location>
        <begin position="104"/>
        <end position="118"/>
    </location>
</feature>
<dbReference type="AlphaFoldDB" id="A0A3N4LZ35"/>
<feature type="compositionally biased region" description="Polar residues" evidence="1">
    <location>
        <begin position="131"/>
        <end position="141"/>
    </location>
</feature>
<gene>
    <name evidence="2" type="ORF">L211DRAFT_362609</name>
</gene>
<feature type="compositionally biased region" description="Pro residues" evidence="1">
    <location>
        <begin position="54"/>
        <end position="72"/>
    </location>
</feature>
<feature type="region of interest" description="Disordered" evidence="1">
    <location>
        <begin position="31"/>
        <end position="78"/>
    </location>
</feature>
<evidence type="ECO:0000256" key="1">
    <source>
        <dbReference type="SAM" id="MobiDB-lite"/>
    </source>
</evidence>
<evidence type="ECO:0000313" key="2">
    <source>
        <dbReference type="EMBL" id="RPB28176.1"/>
    </source>
</evidence>
<dbReference type="OrthoDB" id="5395537at2759"/>